<gene>
    <name evidence="3" type="ORF">EJ04DRAFT_508581</name>
</gene>
<evidence type="ECO:0000259" key="2">
    <source>
        <dbReference type="Pfam" id="PF10213"/>
    </source>
</evidence>
<name>A0A9P4V7X0_9PLEO</name>
<organism evidence="3 4">
    <name type="scientific">Polyplosphaeria fusca</name>
    <dbReference type="NCBI Taxonomy" id="682080"/>
    <lineage>
        <taxon>Eukaryota</taxon>
        <taxon>Fungi</taxon>
        <taxon>Dikarya</taxon>
        <taxon>Ascomycota</taxon>
        <taxon>Pezizomycotina</taxon>
        <taxon>Dothideomycetes</taxon>
        <taxon>Pleosporomycetidae</taxon>
        <taxon>Pleosporales</taxon>
        <taxon>Tetraplosphaeriaceae</taxon>
        <taxon>Polyplosphaeria</taxon>
    </lineage>
</organism>
<accession>A0A9P4V7X0</accession>
<dbReference type="Pfam" id="PF10213">
    <property type="entry name" value="MRP-S28"/>
    <property type="match status" value="1"/>
</dbReference>
<dbReference type="InterPro" id="IPR039848">
    <property type="entry name" value="Ribosomal_mS35_mt"/>
</dbReference>
<dbReference type="GO" id="GO:0032543">
    <property type="term" value="P:mitochondrial translation"/>
    <property type="evidence" value="ECO:0007669"/>
    <property type="project" value="InterPro"/>
</dbReference>
<dbReference type="EMBL" id="ML996103">
    <property type="protein sequence ID" value="KAF2739723.1"/>
    <property type="molecule type" value="Genomic_DNA"/>
</dbReference>
<protein>
    <recommendedName>
        <fullName evidence="2">Small ribosomal subunit protein mS35 mitochondrial conserved domain-containing protein</fullName>
    </recommendedName>
</protein>
<dbReference type="GO" id="GO:0003735">
    <property type="term" value="F:structural constituent of ribosome"/>
    <property type="evidence" value="ECO:0007669"/>
    <property type="project" value="InterPro"/>
</dbReference>
<dbReference type="InterPro" id="IPR019349">
    <property type="entry name" value="Ribosomal_mS35_mit"/>
</dbReference>
<feature type="region of interest" description="Disordered" evidence="1">
    <location>
        <begin position="16"/>
        <end position="93"/>
    </location>
</feature>
<evidence type="ECO:0000313" key="4">
    <source>
        <dbReference type="Proteomes" id="UP000799444"/>
    </source>
</evidence>
<dbReference type="OrthoDB" id="283424at2759"/>
<keyword evidence="4" id="KW-1185">Reference proteome</keyword>
<feature type="compositionally biased region" description="Basic and acidic residues" evidence="1">
    <location>
        <begin position="75"/>
        <end position="93"/>
    </location>
</feature>
<dbReference type="Proteomes" id="UP000799444">
    <property type="component" value="Unassembled WGS sequence"/>
</dbReference>
<dbReference type="PANTHER" id="PTHR13490">
    <property type="entry name" value="MITOCHONDRIAL 28S RIBOSOMAL PROTEIN S28"/>
    <property type="match status" value="1"/>
</dbReference>
<dbReference type="AlphaFoldDB" id="A0A9P4V7X0"/>
<evidence type="ECO:0000256" key="1">
    <source>
        <dbReference type="SAM" id="MobiDB-lite"/>
    </source>
</evidence>
<reference evidence="3" key="1">
    <citation type="journal article" date="2020" name="Stud. Mycol.">
        <title>101 Dothideomycetes genomes: a test case for predicting lifestyles and emergence of pathogens.</title>
        <authorList>
            <person name="Haridas S."/>
            <person name="Albert R."/>
            <person name="Binder M."/>
            <person name="Bloem J."/>
            <person name="Labutti K."/>
            <person name="Salamov A."/>
            <person name="Andreopoulos B."/>
            <person name="Baker S."/>
            <person name="Barry K."/>
            <person name="Bills G."/>
            <person name="Bluhm B."/>
            <person name="Cannon C."/>
            <person name="Castanera R."/>
            <person name="Culley D."/>
            <person name="Daum C."/>
            <person name="Ezra D."/>
            <person name="Gonzalez J."/>
            <person name="Henrissat B."/>
            <person name="Kuo A."/>
            <person name="Liang C."/>
            <person name="Lipzen A."/>
            <person name="Lutzoni F."/>
            <person name="Magnuson J."/>
            <person name="Mondo S."/>
            <person name="Nolan M."/>
            <person name="Ohm R."/>
            <person name="Pangilinan J."/>
            <person name="Park H.-J."/>
            <person name="Ramirez L."/>
            <person name="Alfaro M."/>
            <person name="Sun H."/>
            <person name="Tritt A."/>
            <person name="Yoshinaga Y."/>
            <person name="Zwiers L.-H."/>
            <person name="Turgeon B."/>
            <person name="Goodwin S."/>
            <person name="Spatafora J."/>
            <person name="Crous P."/>
            <person name="Grigoriev I."/>
        </authorList>
    </citation>
    <scope>NUCLEOTIDE SEQUENCE</scope>
    <source>
        <strain evidence="3">CBS 125425</strain>
    </source>
</reference>
<feature type="domain" description="Small ribosomal subunit protein mS35 mitochondrial conserved" evidence="2">
    <location>
        <begin position="205"/>
        <end position="325"/>
    </location>
</feature>
<evidence type="ECO:0000313" key="3">
    <source>
        <dbReference type="EMBL" id="KAF2739723.1"/>
    </source>
</evidence>
<dbReference type="PANTHER" id="PTHR13490:SF0">
    <property type="entry name" value="SMALL RIBOSOMAL SUBUNIT PROTEIN MS35"/>
    <property type="match status" value="1"/>
</dbReference>
<dbReference type="GO" id="GO:0005763">
    <property type="term" value="C:mitochondrial small ribosomal subunit"/>
    <property type="evidence" value="ECO:0007669"/>
    <property type="project" value="TreeGrafter"/>
</dbReference>
<comment type="caution">
    <text evidence="3">The sequence shown here is derived from an EMBL/GenBank/DDBJ whole genome shotgun (WGS) entry which is preliminary data.</text>
</comment>
<sequence>MASISRRLIYYTGKCPPRPSPRYAAPRHTPQWHRPISSTTARCVGNDPTDARVDEKAATVQPVENVSGAIPGEPKPSEVEKTKRPHLTRQERREFNMDQALRKLSEDFNYLNPDTVREATRQGKLDPTVGDEFEFVPENAFDIEQETGKLGFWAEGEEEMGPDEDYYGDDLTSLGHGELEQHRELREYARLAAWELPLLNQLARPFQLPTAATPFRFRYTSYMGEQHPAANKVVVEFSASDMAGLTAVQKNKLIKLSGPRYNPDTDIIKMSCELYDTLPQNKRFLGDSIAALLAEAKDGKDTFEDVPFDFRHHKPKVKHAFPENWILTEERKKYLEAKRAETLQLQDERLHNDLLVDGEKIIARSLPFVKEPELVAVPVGGARRR</sequence>
<proteinExistence type="predicted"/>